<dbReference type="GO" id="GO:0015031">
    <property type="term" value="P:protein transport"/>
    <property type="evidence" value="ECO:0007669"/>
    <property type="project" value="UniProtKB-KW"/>
</dbReference>
<dbReference type="InterPro" id="IPR003400">
    <property type="entry name" value="ExbD"/>
</dbReference>
<name>Q0AQH1_MARMM</name>
<dbReference type="KEGG" id="mmr:Mmar10_1173"/>
<evidence type="ECO:0000256" key="2">
    <source>
        <dbReference type="ARBA" id="ARBA00005811"/>
    </source>
</evidence>
<dbReference type="HOGENOM" id="CLU_085305_3_0_5"/>
<dbReference type="PANTHER" id="PTHR30558">
    <property type="entry name" value="EXBD MEMBRANE COMPONENT OF PMF-DRIVEN MACROMOLECULE IMPORT SYSTEM"/>
    <property type="match status" value="1"/>
</dbReference>
<keyword evidence="7" id="KW-0653">Protein transport</keyword>
<evidence type="ECO:0000256" key="4">
    <source>
        <dbReference type="ARBA" id="ARBA00022692"/>
    </source>
</evidence>
<keyword evidence="6 8" id="KW-0472">Membrane</keyword>
<sequence>MRKRFRKRDDQAEVNMTPMLDIVFILLIFFIVTATFLSEEGVDLRPPPECEGAGCEAPNRPVILIQVDSDNQVFVNQDRTDIERVLASVNRHRAENPESAVLLEVHDESDHGVVVRIWDDMGANGVPVSIQRTDEDGRGM</sequence>
<dbReference type="AlphaFoldDB" id="Q0AQH1"/>
<dbReference type="STRING" id="394221.Mmar10_1173"/>
<evidence type="ECO:0000256" key="3">
    <source>
        <dbReference type="ARBA" id="ARBA00022475"/>
    </source>
</evidence>
<evidence type="ECO:0000313" key="10">
    <source>
        <dbReference type="Proteomes" id="UP000001964"/>
    </source>
</evidence>
<proteinExistence type="inferred from homology"/>
<dbReference type="Pfam" id="PF02472">
    <property type="entry name" value="ExbD"/>
    <property type="match status" value="1"/>
</dbReference>
<evidence type="ECO:0000256" key="5">
    <source>
        <dbReference type="ARBA" id="ARBA00022989"/>
    </source>
</evidence>
<keyword evidence="10" id="KW-1185">Reference proteome</keyword>
<evidence type="ECO:0000256" key="8">
    <source>
        <dbReference type="SAM" id="Phobius"/>
    </source>
</evidence>
<dbReference type="PANTHER" id="PTHR30558:SF13">
    <property type="entry name" value="BIOPOLYMER TRANSPORT PROTEIN EXBD2"/>
    <property type="match status" value="1"/>
</dbReference>
<protein>
    <submittedName>
        <fullName evidence="9">Outer membrane transport energization protein ExbD</fullName>
    </submittedName>
</protein>
<dbReference type="eggNOG" id="COG0848">
    <property type="taxonomic scope" value="Bacteria"/>
</dbReference>
<dbReference type="OrthoDB" id="7631637at2"/>
<evidence type="ECO:0000313" key="9">
    <source>
        <dbReference type="EMBL" id="ABI65466.1"/>
    </source>
</evidence>
<keyword evidence="7" id="KW-0813">Transport</keyword>
<evidence type="ECO:0000256" key="7">
    <source>
        <dbReference type="RuleBase" id="RU003879"/>
    </source>
</evidence>
<dbReference type="RefSeq" id="WP_011643113.1">
    <property type="nucleotide sequence ID" value="NC_008347.1"/>
</dbReference>
<dbReference type="GO" id="GO:0005886">
    <property type="term" value="C:plasma membrane"/>
    <property type="evidence" value="ECO:0007669"/>
    <property type="project" value="UniProtKB-SubCell"/>
</dbReference>
<keyword evidence="3" id="KW-1003">Cell membrane</keyword>
<feature type="transmembrane region" description="Helical" evidence="8">
    <location>
        <begin position="20"/>
        <end position="38"/>
    </location>
</feature>
<reference evidence="9 10" key="1">
    <citation type="submission" date="2006-08" db="EMBL/GenBank/DDBJ databases">
        <title>Complete sequence of Maricaulis maris MCS10.</title>
        <authorList>
            <consortium name="US DOE Joint Genome Institute"/>
            <person name="Copeland A."/>
            <person name="Lucas S."/>
            <person name="Lapidus A."/>
            <person name="Barry K."/>
            <person name="Detter J.C."/>
            <person name="Glavina del Rio T."/>
            <person name="Hammon N."/>
            <person name="Israni S."/>
            <person name="Dalin E."/>
            <person name="Tice H."/>
            <person name="Pitluck S."/>
            <person name="Saunders E."/>
            <person name="Brettin T."/>
            <person name="Bruce D."/>
            <person name="Han C."/>
            <person name="Tapia R."/>
            <person name="Gilna P."/>
            <person name="Schmutz J."/>
            <person name="Larimer F."/>
            <person name="Land M."/>
            <person name="Hauser L."/>
            <person name="Kyrpides N."/>
            <person name="Mikhailova N."/>
            <person name="Viollier P."/>
            <person name="Stephens C."/>
            <person name="Richardson P."/>
        </authorList>
    </citation>
    <scope>NUCLEOTIDE SEQUENCE [LARGE SCALE GENOMIC DNA]</scope>
    <source>
        <strain evidence="9 10">MCS10</strain>
    </source>
</reference>
<evidence type="ECO:0000256" key="6">
    <source>
        <dbReference type="ARBA" id="ARBA00023136"/>
    </source>
</evidence>
<comment type="subcellular location">
    <subcellularLocation>
        <location evidence="1">Cell membrane</location>
        <topology evidence="1">Single-pass membrane protein</topology>
    </subcellularLocation>
    <subcellularLocation>
        <location evidence="7">Cell membrane</location>
        <topology evidence="7">Single-pass type II membrane protein</topology>
    </subcellularLocation>
</comment>
<accession>Q0AQH1</accession>
<organism evidence="9 10">
    <name type="scientific">Maricaulis maris (strain MCS10)</name>
    <name type="common">Caulobacter maris</name>
    <dbReference type="NCBI Taxonomy" id="394221"/>
    <lineage>
        <taxon>Bacteria</taxon>
        <taxon>Pseudomonadati</taxon>
        <taxon>Pseudomonadota</taxon>
        <taxon>Alphaproteobacteria</taxon>
        <taxon>Maricaulales</taxon>
        <taxon>Maricaulaceae</taxon>
        <taxon>Maricaulis</taxon>
    </lineage>
</organism>
<comment type="similarity">
    <text evidence="2 7">Belongs to the ExbD/TolR family.</text>
</comment>
<dbReference type="EMBL" id="CP000449">
    <property type="protein sequence ID" value="ABI65466.1"/>
    <property type="molecule type" value="Genomic_DNA"/>
</dbReference>
<evidence type="ECO:0000256" key="1">
    <source>
        <dbReference type="ARBA" id="ARBA00004162"/>
    </source>
</evidence>
<dbReference type="Proteomes" id="UP000001964">
    <property type="component" value="Chromosome"/>
</dbReference>
<keyword evidence="4 7" id="KW-0812">Transmembrane</keyword>
<keyword evidence="5 8" id="KW-1133">Transmembrane helix</keyword>
<dbReference type="Gene3D" id="3.30.420.270">
    <property type="match status" value="1"/>
</dbReference>
<dbReference type="GO" id="GO:0022857">
    <property type="term" value="F:transmembrane transporter activity"/>
    <property type="evidence" value="ECO:0007669"/>
    <property type="project" value="InterPro"/>
</dbReference>
<gene>
    <name evidence="9" type="ordered locus">Mmar10_1173</name>
</gene>